<feature type="region of interest" description="Disordered" evidence="3">
    <location>
        <begin position="578"/>
        <end position="654"/>
    </location>
</feature>
<evidence type="ECO:0000313" key="5">
    <source>
        <dbReference type="EMBL" id="KAG8461463.1"/>
    </source>
</evidence>
<dbReference type="PROSITE" id="PS51845">
    <property type="entry name" value="PDEASE_I_2"/>
    <property type="match status" value="1"/>
</dbReference>
<feature type="domain" description="PDEase" evidence="4">
    <location>
        <begin position="116"/>
        <end position="250"/>
    </location>
</feature>
<evidence type="ECO:0000256" key="3">
    <source>
        <dbReference type="SAM" id="MobiDB-lite"/>
    </source>
</evidence>
<keyword evidence="6" id="KW-1185">Reference proteome</keyword>
<sequence length="746" mass="77753">MGASPSRSAKVEDSEAESQSARRARPAAPCEGAGSSAQRSSSASAGAQAAPRQGAVVAPLQQSPSKRRMSGGGFFWRSPTGDVHPADVGVFAEPALLQMHFNAGLPPKVMAGAWRPDPPPPPSNSAAEVEGRIWSALGFCALDRPIDHLEHIALRLLDSANCLNDHLIGATVLRAFVTRVRELSYELPLHNFCKAIDCMQAAWLLAQQPSASAALSRTDVLSLLLAALLHNVDHPGVSNAFVGAVDHPLARRPLPPLVPAADAAGPSAFAPPGRAPGSSDVSGPAGACESSGLQSVATGSSRATLRTVDESAEGRASRAAADALAGVPCGALERHHATLAATLLLQPETDVLCKAPKQAAQQVRTHVDALIRLTDPESHALWLRRMRALLNATQPLERADLAEHTPAPATASRFGAGTIARAAAIAETVAANLPASPVKQRRTSSNPYHATAANPGLLGALIRDGQTVAALSVLLKAAELAPGFRSPLVHERWAARRAAEARRQWKLEGARGLPRTAHFDPARRWAIEEAKHLREVVLPTLEILVLCVPEAGGLVSHCEAHASHWDIVANKPLDESGVTKGERRAAARAHAAGEAGGGANRVAKGRRGKRASAGADSAPRRSDPARTSRGGGEAGTPTDSVHLPTAAGGGRMPAGINLTRRASVKPPQLPADATSAILARRGSFKQPQLQQDAASELLHRRGSAKPPQAACGGSGTVRTPGRRPSAKETWRITTDAILEVGARPAL</sequence>
<dbReference type="Pfam" id="PF00233">
    <property type="entry name" value="PDEase_I"/>
    <property type="match status" value="2"/>
</dbReference>
<organism evidence="5 6">
    <name type="scientific">Diacronema lutheri</name>
    <name type="common">Unicellular marine alga</name>
    <name type="synonym">Monochrysis lutheri</name>
    <dbReference type="NCBI Taxonomy" id="2081491"/>
    <lineage>
        <taxon>Eukaryota</taxon>
        <taxon>Haptista</taxon>
        <taxon>Haptophyta</taxon>
        <taxon>Pavlovophyceae</taxon>
        <taxon>Pavlovales</taxon>
        <taxon>Pavlovaceae</taxon>
        <taxon>Diacronema</taxon>
    </lineage>
</organism>
<evidence type="ECO:0000256" key="2">
    <source>
        <dbReference type="ARBA" id="ARBA00022801"/>
    </source>
</evidence>
<feature type="region of interest" description="Disordered" evidence="3">
    <location>
        <begin position="702"/>
        <end position="727"/>
    </location>
</feature>
<protein>
    <recommendedName>
        <fullName evidence="4">PDEase domain-containing protein</fullName>
    </recommendedName>
</protein>
<dbReference type="InterPro" id="IPR036971">
    <property type="entry name" value="PDEase_catalytic_dom_sf"/>
</dbReference>
<comment type="caution">
    <text evidence="5">The sequence shown here is derived from an EMBL/GenBank/DDBJ whole genome shotgun (WGS) entry which is preliminary data.</text>
</comment>
<feature type="region of interest" description="Disordered" evidence="3">
    <location>
        <begin position="265"/>
        <end position="293"/>
    </location>
</feature>
<accession>A0A8J5X814</accession>
<dbReference type="AlphaFoldDB" id="A0A8J5X814"/>
<evidence type="ECO:0000313" key="6">
    <source>
        <dbReference type="Proteomes" id="UP000751190"/>
    </source>
</evidence>
<dbReference type="Proteomes" id="UP000751190">
    <property type="component" value="Unassembled WGS sequence"/>
</dbReference>
<dbReference type="GO" id="GO:0007165">
    <property type="term" value="P:signal transduction"/>
    <property type="evidence" value="ECO:0007669"/>
    <property type="project" value="InterPro"/>
</dbReference>
<dbReference type="GO" id="GO:0046872">
    <property type="term" value="F:metal ion binding"/>
    <property type="evidence" value="ECO:0007669"/>
    <property type="project" value="UniProtKB-KW"/>
</dbReference>
<dbReference type="InterPro" id="IPR002073">
    <property type="entry name" value="PDEase_catalytic_dom"/>
</dbReference>
<keyword evidence="1" id="KW-0479">Metal-binding</keyword>
<proteinExistence type="predicted"/>
<feature type="region of interest" description="Disordered" evidence="3">
    <location>
        <begin position="1"/>
        <end position="71"/>
    </location>
</feature>
<dbReference type="PANTHER" id="PTHR11347">
    <property type="entry name" value="CYCLIC NUCLEOTIDE PHOSPHODIESTERASE"/>
    <property type="match status" value="1"/>
</dbReference>
<name>A0A8J5X814_DIALT</name>
<dbReference type="Gene3D" id="1.10.1300.10">
    <property type="entry name" value="3'5'-cyclic nucleotide phosphodiesterase, catalytic domain"/>
    <property type="match status" value="2"/>
</dbReference>
<gene>
    <name evidence="5" type="ORF">KFE25_001067</name>
</gene>
<evidence type="ECO:0000256" key="1">
    <source>
        <dbReference type="ARBA" id="ARBA00022723"/>
    </source>
</evidence>
<dbReference type="SUPFAM" id="SSF109604">
    <property type="entry name" value="HD-domain/PDEase-like"/>
    <property type="match status" value="2"/>
</dbReference>
<dbReference type="EMBL" id="JAGTXO010000025">
    <property type="protein sequence ID" value="KAG8461463.1"/>
    <property type="molecule type" value="Genomic_DNA"/>
</dbReference>
<reference evidence="5" key="1">
    <citation type="submission" date="2021-05" db="EMBL/GenBank/DDBJ databases">
        <title>The genome of the haptophyte Pavlova lutheri (Diacronema luteri, Pavlovales) - a model for lipid biosynthesis in eukaryotic algae.</title>
        <authorList>
            <person name="Hulatt C.J."/>
            <person name="Posewitz M.C."/>
        </authorList>
    </citation>
    <scope>NUCLEOTIDE SEQUENCE</scope>
    <source>
        <strain evidence="5">NIVA-4/92</strain>
    </source>
</reference>
<keyword evidence="2" id="KW-0378">Hydrolase</keyword>
<dbReference type="GO" id="GO:0004114">
    <property type="term" value="F:3',5'-cyclic-nucleotide phosphodiesterase activity"/>
    <property type="evidence" value="ECO:0007669"/>
    <property type="project" value="InterPro"/>
</dbReference>
<feature type="compositionally biased region" description="Low complexity" evidence="3">
    <location>
        <begin position="17"/>
        <end position="59"/>
    </location>
</feature>
<feature type="compositionally biased region" description="Low complexity" evidence="3">
    <location>
        <begin position="265"/>
        <end position="279"/>
    </location>
</feature>
<evidence type="ECO:0000259" key="4">
    <source>
        <dbReference type="PROSITE" id="PS51845"/>
    </source>
</evidence>